<keyword evidence="3" id="KW-1185">Reference proteome</keyword>
<feature type="compositionally biased region" description="Low complexity" evidence="1">
    <location>
        <begin position="1502"/>
        <end position="1515"/>
    </location>
</feature>
<dbReference type="Proteomes" id="UP000587991">
    <property type="component" value="Unassembled WGS sequence"/>
</dbReference>
<dbReference type="GO" id="GO:0003824">
    <property type="term" value="F:catalytic activity"/>
    <property type="evidence" value="ECO:0007669"/>
    <property type="project" value="UniProtKB-ARBA"/>
</dbReference>
<evidence type="ECO:0000313" key="2">
    <source>
        <dbReference type="EMBL" id="NLR76979.1"/>
    </source>
</evidence>
<accession>A0A847SIJ9</accession>
<evidence type="ECO:0000313" key="3">
    <source>
        <dbReference type="Proteomes" id="UP000587991"/>
    </source>
</evidence>
<dbReference type="Pfam" id="PF13332">
    <property type="entry name" value="Fil_haemagg_2"/>
    <property type="match status" value="5"/>
</dbReference>
<dbReference type="RefSeq" id="WP_168878656.1">
    <property type="nucleotide sequence ID" value="NZ_JABAIM010000008.1"/>
</dbReference>
<organism evidence="2 3">
    <name type="scientific">Leeia aquatica</name>
    <dbReference type="NCBI Taxonomy" id="2725557"/>
    <lineage>
        <taxon>Bacteria</taxon>
        <taxon>Pseudomonadati</taxon>
        <taxon>Pseudomonadota</taxon>
        <taxon>Betaproteobacteria</taxon>
        <taxon>Neisseriales</taxon>
        <taxon>Leeiaceae</taxon>
        <taxon>Leeia</taxon>
    </lineage>
</organism>
<dbReference type="InterPro" id="IPR010069">
    <property type="entry name" value="CdiA_FHA1_rpt"/>
</dbReference>
<dbReference type="EMBL" id="JABAIM010000008">
    <property type="protein sequence ID" value="NLR76979.1"/>
    <property type="molecule type" value="Genomic_DNA"/>
</dbReference>
<gene>
    <name evidence="2" type="ORF">HF682_17585</name>
</gene>
<evidence type="ECO:0008006" key="4">
    <source>
        <dbReference type="Google" id="ProtNLM"/>
    </source>
</evidence>
<dbReference type="InterPro" id="IPR008619">
    <property type="entry name" value="Filamentous_hemagglutn_rpt"/>
</dbReference>
<feature type="region of interest" description="Disordered" evidence="1">
    <location>
        <begin position="1465"/>
        <end position="1519"/>
    </location>
</feature>
<protein>
    <recommendedName>
        <fullName evidence="4">Toxin CdiA</fullName>
    </recommendedName>
</protein>
<dbReference type="NCBIfam" id="TIGR01731">
    <property type="entry name" value="fil_hemag_20aa"/>
    <property type="match status" value="10"/>
</dbReference>
<feature type="non-terminal residue" evidence="2">
    <location>
        <position position="1678"/>
    </location>
</feature>
<evidence type="ECO:0000256" key="1">
    <source>
        <dbReference type="SAM" id="MobiDB-lite"/>
    </source>
</evidence>
<sequence>GRVLTGHNLTLNSTGQVRLQQGLTSGGNLQVNAGQLQVDGNVYAAGNTNLQVSGDLNSTARMASAGSLQLQASNVTSSGLLVSGLQADGSLIQQQLQISSNGQVALRGGVLTAGSLTVDAASINLGQNQTQVGQDASLTARTGGVQHQQGQMEVGGSLTVQAQGDLDNLQGQIRAGQLQLQGQNLLNQNGKLEQSGQATTRLQFSQAWQNQNGSLLTQGQQLQVQASSLDNQDGKLQHGGSGLTTLAISTVRNLRGAIESNGSLQLDGSDIDNAGTLQAAQNVRINSDRLHNASGSKLHSGGNLDLQLDQLHNEGQISALQAFQLSAGSFLNQGVLAANTGGQLNLSSQPGSGLLDNRGAIASQQGLTIHVKSLSTGGGTLQADVLNVQVDGSYQHQGGLTARKLSVQAGEIINQSILSATEDLTLTASRLDNQAGKTIYAGRDLVLNTDELQNREDSLLMADRALQAQGRNGGRSILFRNDRGVVQSWTGNLSIQAQQLENLGATPEVDRLTFSESTGGADGKAGRSSCFTGVPNRHCNPDNSTPWMWGGYRPVSDAVWDAFIAKYPTTNLLPDNHDGGTWATPGNDGGHESEERWRILSASGYREQLRPGFAAKPGQILSGANIVLDGQLIENRAGVIASNGDVTLQGGSVNNVGRELKQQTTLSYTEFKNDGGNIWSVTNQHVEQQTIGAIPSLISAGGTVNGNLAGSLVNGVETGRTTTLKSNPSISIQPPAQVVTPASLLNLRVETGVQFGSSGGAALSAFQVSPSGLSEAALQYRTERDPRFADKGRFLSSDYMLQRLGLDYGKLDKRLSDGLAEQRLLAAQWLQLTGRMGLGSYNSREAQYAALMDSGIRFAQRFQLAPGIALNADQMRQLTDDIVWLEKQTVTLADGSRGERLIPRLYLANAPRMSLGQDGALILADKVELGAQRIVNAGSLQGSSHVLLASAGDLLNLGGNIKAPVLQLQAGQNLLVQGGQLSGNQVTLQAGNDLTLNRKVERQSIIGGHADLAGEAAQIDAGQQLTLQAGNTLQIQGADLRSTGNTLLTAGKDIQIGSVAIESNTHQQGGSQGIKFDYQHQQVQQLGSSIQSNGNLTVVSGRDTDIRASQLAAEGQLTVQAGGQLTIGSADNFELKHQDVSTKKSGLFGSKSNREMTHTETTTAVGSTLAGGSVNLVSGKDLTVQGSKVSAQNDLNVLAQGDVTITTSTNRSQQQQIKESKRSGIDAGFTGISYVKSSSNLLQNSTSERAVSSELSGANINVQSGRDTTVRGSMLLADQDLTVQAGRNILIDAAHEQRTNDRHFDSKSNSIGLFGLDLFSKSMATQDGNGNGSTAVTSLLSANRGNLSLIAGGSGEVKGKGSVTTVGADLLAGQGILIDASNIDLLAAYNSDSTHSRSASKSVSVGASFTGYIGGPLNQILNNLEAARKGSGNSRLDTALALKAGYDSYKLATDTEKWNKYKEEFKPKDSNTQGSDSTQGTNGQGGQQTNNNPGIGISVGFSNSKSSSSSDSSNSTAKGSNLQAQSIVLLARDTDIRTEGAKLQAKDIDLDAARNIELGAAVNQANVHSQNSSKGSSFGVTFGFGQQNGFSFQIGGSKGKGLTDGSETRYDNTLITASNQLNLSSGKDTTLKGAQLAGKQVNLDVGGNLSLLTLQDRTDYQSHQSNSSWGISLCIPPI</sequence>
<name>A0A847SIJ9_9NEIS</name>
<proteinExistence type="predicted"/>
<feature type="non-terminal residue" evidence="2">
    <location>
        <position position="1"/>
    </location>
</feature>
<dbReference type="InterPro" id="IPR025157">
    <property type="entry name" value="Hemagglutinin_rpt"/>
</dbReference>
<comment type="caution">
    <text evidence="2">The sequence shown here is derived from an EMBL/GenBank/DDBJ whole genome shotgun (WGS) entry which is preliminary data.</text>
</comment>
<reference evidence="2 3" key="1">
    <citation type="submission" date="2020-04" db="EMBL/GenBank/DDBJ databases">
        <title>Draft genome of Leeia sp. IMCC25680.</title>
        <authorList>
            <person name="Song J."/>
            <person name="Cho J.-C."/>
        </authorList>
    </citation>
    <scope>NUCLEOTIDE SEQUENCE [LARGE SCALE GENOMIC DNA]</scope>
    <source>
        <strain evidence="2 3">IMCC25680</strain>
    </source>
</reference>
<dbReference type="Pfam" id="PF05594">
    <property type="entry name" value="Fil_haemagg"/>
    <property type="match status" value="9"/>
</dbReference>